<dbReference type="PROSITE" id="PS51186">
    <property type="entry name" value="GNAT"/>
    <property type="match status" value="1"/>
</dbReference>
<keyword evidence="2" id="KW-0012">Acyltransferase</keyword>
<dbReference type="InterPro" id="IPR000182">
    <property type="entry name" value="GNAT_dom"/>
</dbReference>
<name>A0A4U9TNG8_SERFO</name>
<sequence length="209" mass="23248">MQAFLSKDFAEQALEPSLQDRDTCWLLAYEGETPVGFAKLNFDSLQAATATLGPSCRRFISCRSLPDAAMGERLYAEIQRRAIERGQSILWLDVLKSNLAGQRFYQRQGMAIVGEESLYQRQPIRGHVGDGEKPISHLALWVKEMVSQRCGLSSPMASAIWSRILSSLCTPLCSISGGITMWISINSRGQRGWRNWNNPGSHTPASTEP</sequence>
<proteinExistence type="predicted"/>
<dbReference type="SUPFAM" id="SSF55729">
    <property type="entry name" value="Acyl-CoA N-acyltransferases (Nat)"/>
    <property type="match status" value="1"/>
</dbReference>
<dbReference type="EMBL" id="CABEEZ010000026">
    <property type="protein sequence ID" value="VTR21796.1"/>
    <property type="molecule type" value="Genomic_DNA"/>
</dbReference>
<dbReference type="InterPro" id="IPR016181">
    <property type="entry name" value="Acyl_CoA_acyltransferase"/>
</dbReference>
<protein>
    <submittedName>
        <fullName evidence="2">Protease synthase and sporulation negative regulatory protein PAI 1</fullName>
        <ecNumber evidence="2">2.3.1.-</ecNumber>
    </submittedName>
</protein>
<dbReference type="GO" id="GO:0008233">
    <property type="term" value="F:peptidase activity"/>
    <property type="evidence" value="ECO:0007669"/>
    <property type="project" value="UniProtKB-KW"/>
</dbReference>
<keyword evidence="2" id="KW-0645">Protease</keyword>
<organism evidence="2">
    <name type="scientific">Serratia fonticola</name>
    <dbReference type="NCBI Taxonomy" id="47917"/>
    <lineage>
        <taxon>Bacteria</taxon>
        <taxon>Pseudomonadati</taxon>
        <taxon>Pseudomonadota</taxon>
        <taxon>Gammaproteobacteria</taxon>
        <taxon>Enterobacterales</taxon>
        <taxon>Yersiniaceae</taxon>
        <taxon>Serratia</taxon>
    </lineage>
</organism>
<keyword evidence="2" id="KW-0378">Hydrolase</keyword>
<feature type="domain" description="N-acetyltransferase" evidence="1">
    <location>
        <begin position="1"/>
        <end position="147"/>
    </location>
</feature>
<dbReference type="AlphaFoldDB" id="A0A4U9TNG8"/>
<reference evidence="2" key="1">
    <citation type="submission" date="2019-05" db="EMBL/GenBank/DDBJ databases">
        <authorList>
            <consortium name="Pathogen Informatics"/>
        </authorList>
    </citation>
    <scope>NUCLEOTIDE SEQUENCE [LARGE SCALE GENOMIC DNA]</scope>
    <source>
        <strain evidence="2">NCTC12965</strain>
    </source>
</reference>
<evidence type="ECO:0000259" key="1">
    <source>
        <dbReference type="PROSITE" id="PS51186"/>
    </source>
</evidence>
<dbReference type="Pfam" id="PF00583">
    <property type="entry name" value="Acetyltransf_1"/>
    <property type="match status" value="1"/>
</dbReference>
<dbReference type="Gene3D" id="3.40.630.30">
    <property type="match status" value="1"/>
</dbReference>
<evidence type="ECO:0000313" key="2">
    <source>
        <dbReference type="EMBL" id="VTR21796.1"/>
    </source>
</evidence>
<dbReference type="GO" id="GO:0006508">
    <property type="term" value="P:proteolysis"/>
    <property type="evidence" value="ECO:0007669"/>
    <property type="project" value="UniProtKB-KW"/>
</dbReference>
<dbReference type="EC" id="2.3.1.-" evidence="2"/>
<keyword evidence="2" id="KW-0808">Transferase</keyword>
<gene>
    <name evidence="2" type="primary">paiA</name>
    <name evidence="2" type="ORF">NCTC12965_01368</name>
</gene>
<dbReference type="GO" id="GO:0016747">
    <property type="term" value="F:acyltransferase activity, transferring groups other than amino-acyl groups"/>
    <property type="evidence" value="ECO:0007669"/>
    <property type="project" value="InterPro"/>
</dbReference>
<accession>A0A4U9TNG8</accession>